<feature type="domain" description="HIT" evidence="5">
    <location>
        <begin position="27"/>
        <end position="137"/>
    </location>
</feature>
<dbReference type="EMBL" id="VBOZ01000012">
    <property type="protein sequence ID" value="TMQ65606.1"/>
    <property type="molecule type" value="Genomic_DNA"/>
</dbReference>
<evidence type="ECO:0000259" key="5">
    <source>
        <dbReference type="PROSITE" id="PS51084"/>
    </source>
</evidence>
<name>A0A538TPP6_UNCEI</name>
<dbReference type="InterPro" id="IPR036265">
    <property type="entry name" value="HIT-like_sf"/>
</dbReference>
<feature type="binding site" evidence="3">
    <location>
        <position position="54"/>
    </location>
    <ligand>
        <name>substrate</name>
    </ligand>
</feature>
<gene>
    <name evidence="6" type="ORF">E6K79_04565</name>
</gene>
<dbReference type="Proteomes" id="UP000317691">
    <property type="component" value="Unassembled WGS sequence"/>
</dbReference>
<evidence type="ECO:0000256" key="1">
    <source>
        <dbReference type="ARBA" id="ARBA00022741"/>
    </source>
</evidence>
<evidence type="ECO:0000256" key="2">
    <source>
        <dbReference type="PIRSR" id="PIRSR639383-1"/>
    </source>
</evidence>
<dbReference type="Pfam" id="PF01230">
    <property type="entry name" value="HIT"/>
    <property type="match status" value="1"/>
</dbReference>
<feature type="binding site" evidence="3">
    <location>
        <begin position="116"/>
        <end position="119"/>
    </location>
    <ligand>
        <name>substrate</name>
    </ligand>
</feature>
<dbReference type="InterPro" id="IPR052908">
    <property type="entry name" value="AP-4-A_phosphorylase"/>
</dbReference>
<accession>A0A538TPP6</accession>
<reference evidence="6 7" key="1">
    <citation type="journal article" date="2019" name="Nat. Microbiol.">
        <title>Mediterranean grassland soil C-N compound turnover is dependent on rainfall and depth, and is mediated by genomically divergent microorganisms.</title>
        <authorList>
            <person name="Diamond S."/>
            <person name="Andeer P.F."/>
            <person name="Li Z."/>
            <person name="Crits-Christoph A."/>
            <person name="Burstein D."/>
            <person name="Anantharaman K."/>
            <person name="Lane K.R."/>
            <person name="Thomas B.C."/>
            <person name="Pan C."/>
            <person name="Northen T.R."/>
            <person name="Banfield J.F."/>
        </authorList>
    </citation>
    <scope>NUCLEOTIDE SEQUENCE [LARGE SCALE GENOMIC DNA]</scope>
    <source>
        <strain evidence="6">WS_9</strain>
    </source>
</reference>
<dbReference type="Gene3D" id="3.30.428.10">
    <property type="entry name" value="HIT-like"/>
    <property type="match status" value="1"/>
</dbReference>
<sequence length="173" mass="19368">MERLWAPWRMEYIAEASGKRAKKAKCLFCSLGRAKPGPGNLVLARTPQVLVMLNLYPYNVGHVMVAPIRHRGSLAKLAPEESLELTEWLGKIEQALKREYRPHGFNLGMNLGRTAGAGVLGHLHWHVVPRWNGDTNFMPVIAGTKVLPESLNRTYRRLQAALGGRAAAGRRRR</sequence>
<dbReference type="GO" id="GO:0000166">
    <property type="term" value="F:nucleotide binding"/>
    <property type="evidence" value="ECO:0007669"/>
    <property type="project" value="UniProtKB-KW"/>
</dbReference>
<dbReference type="PANTHER" id="PTHR42997">
    <property type="entry name" value="HIT FAMILY HYDROLASE"/>
    <property type="match status" value="1"/>
</dbReference>
<comment type="caution">
    <text evidence="6">The sequence shown here is derived from an EMBL/GenBank/DDBJ whole genome shotgun (WGS) entry which is preliminary data.</text>
</comment>
<dbReference type="SUPFAM" id="SSF54197">
    <property type="entry name" value="HIT-like"/>
    <property type="match status" value="1"/>
</dbReference>
<feature type="active site" description="Tele-AMP-histidine intermediate" evidence="2">
    <location>
        <position position="124"/>
    </location>
</feature>
<evidence type="ECO:0000313" key="7">
    <source>
        <dbReference type="Proteomes" id="UP000317691"/>
    </source>
</evidence>
<dbReference type="GO" id="GO:0003824">
    <property type="term" value="F:catalytic activity"/>
    <property type="evidence" value="ECO:0007669"/>
    <property type="project" value="InterPro"/>
</dbReference>
<dbReference type="PANTHER" id="PTHR42997:SF1">
    <property type="entry name" value="AP-4-A PHOSPHORYLASE"/>
    <property type="match status" value="1"/>
</dbReference>
<organism evidence="6 7">
    <name type="scientific">Eiseniibacteriota bacterium</name>
    <dbReference type="NCBI Taxonomy" id="2212470"/>
    <lineage>
        <taxon>Bacteria</taxon>
        <taxon>Candidatus Eiseniibacteriota</taxon>
    </lineage>
</organism>
<keyword evidence="1" id="KW-0547">Nucleotide-binding</keyword>
<evidence type="ECO:0000256" key="4">
    <source>
        <dbReference type="PROSITE-ProRule" id="PRU00464"/>
    </source>
</evidence>
<evidence type="ECO:0000313" key="6">
    <source>
        <dbReference type="EMBL" id="TMQ65606.1"/>
    </source>
</evidence>
<dbReference type="CDD" id="cd01275">
    <property type="entry name" value="FHIT"/>
    <property type="match status" value="1"/>
</dbReference>
<dbReference type="PROSITE" id="PS51084">
    <property type="entry name" value="HIT_2"/>
    <property type="match status" value="1"/>
</dbReference>
<dbReference type="InterPro" id="IPR011146">
    <property type="entry name" value="HIT-like"/>
</dbReference>
<dbReference type="InterPro" id="IPR039383">
    <property type="entry name" value="FHIT"/>
</dbReference>
<protein>
    <submittedName>
        <fullName evidence="6">HIT domain-containing protein</fullName>
    </submittedName>
</protein>
<feature type="short sequence motif" description="Histidine triad motif" evidence="4">
    <location>
        <begin position="122"/>
        <end position="126"/>
    </location>
</feature>
<feature type="binding site" evidence="3">
    <location>
        <position position="126"/>
    </location>
    <ligand>
        <name>substrate</name>
    </ligand>
</feature>
<proteinExistence type="predicted"/>
<evidence type="ECO:0000256" key="3">
    <source>
        <dbReference type="PIRSR" id="PIRSR639383-2"/>
    </source>
</evidence>
<dbReference type="AlphaFoldDB" id="A0A538TPP6"/>